<accession>A0A6J6HEK2</accession>
<protein>
    <submittedName>
        <fullName evidence="4">Unannotated protein</fullName>
    </submittedName>
</protein>
<dbReference type="AlphaFoldDB" id="A0A6J6HEK2"/>
<dbReference type="EMBL" id="CAEZUP010000036">
    <property type="protein sequence ID" value="CAB4609534.1"/>
    <property type="molecule type" value="Genomic_DNA"/>
</dbReference>
<dbReference type="PANTHER" id="PTHR39082">
    <property type="entry name" value="PHOSPHOLIPASE C-BETA-2-RELATED"/>
    <property type="match status" value="1"/>
</dbReference>
<feature type="domain" description="C4-type zinc ribbon" evidence="2">
    <location>
        <begin position="201"/>
        <end position="235"/>
    </location>
</feature>
<evidence type="ECO:0000259" key="2">
    <source>
        <dbReference type="Pfam" id="PF02591"/>
    </source>
</evidence>
<organism evidence="4">
    <name type="scientific">freshwater metagenome</name>
    <dbReference type="NCBI Taxonomy" id="449393"/>
    <lineage>
        <taxon>unclassified sequences</taxon>
        <taxon>metagenomes</taxon>
        <taxon>ecological metagenomes</taxon>
    </lineage>
</organism>
<evidence type="ECO:0000256" key="1">
    <source>
        <dbReference type="SAM" id="Coils"/>
    </source>
</evidence>
<dbReference type="InterPro" id="IPR056003">
    <property type="entry name" value="CT398_CC_hairpin"/>
</dbReference>
<evidence type="ECO:0000313" key="4">
    <source>
        <dbReference type="EMBL" id="CAB4609534.1"/>
    </source>
</evidence>
<evidence type="ECO:0000259" key="3">
    <source>
        <dbReference type="Pfam" id="PF24481"/>
    </source>
</evidence>
<dbReference type="Pfam" id="PF24481">
    <property type="entry name" value="CT398_CC"/>
    <property type="match status" value="1"/>
</dbReference>
<reference evidence="4" key="1">
    <citation type="submission" date="2020-05" db="EMBL/GenBank/DDBJ databases">
        <authorList>
            <person name="Chiriac C."/>
            <person name="Salcher M."/>
            <person name="Ghai R."/>
            <person name="Kavagutti S V."/>
        </authorList>
    </citation>
    <scope>NUCLEOTIDE SEQUENCE</scope>
</reference>
<dbReference type="PANTHER" id="PTHR39082:SF1">
    <property type="entry name" value="SCAVENGER RECEPTOR CLASS A MEMBER 3"/>
    <property type="match status" value="1"/>
</dbReference>
<sequence length="237" mass="26038">MTDLDRVLDLQTSDTTTDQLRHRRETLAEYAELKAIDVREAEIVASVVEPRAERDSLGREQKRLEDEIAGIEQKVAVVLHQLYEEGLTSPKEAQALQADLESLKRRQAALEDEVLELMEKIEPLDAALAGSVADLDTVRGDRERTKAALVAAQAAVDSELAAVAESRIQLAAAVSPEMLKSYEELRPQYGGIAIARLVGATCQGCFLSLAAAEVDELRRRPADELVHCPDCGRILVR</sequence>
<dbReference type="InterPro" id="IPR003743">
    <property type="entry name" value="Zf-RING_7"/>
</dbReference>
<proteinExistence type="predicted"/>
<name>A0A6J6HEK2_9ZZZZ</name>
<gene>
    <name evidence="4" type="ORF">UFOPK1835_00991</name>
</gene>
<dbReference type="Pfam" id="PF02591">
    <property type="entry name" value="Zn_ribbon_9"/>
    <property type="match status" value="1"/>
</dbReference>
<feature type="domain" description="CT398-like coiled coil hairpin" evidence="3">
    <location>
        <begin position="10"/>
        <end position="190"/>
    </location>
</feature>
<feature type="coiled-coil region" evidence="1">
    <location>
        <begin position="54"/>
        <end position="120"/>
    </location>
</feature>
<dbReference type="Gene3D" id="1.10.287.1490">
    <property type="match status" value="1"/>
</dbReference>
<keyword evidence="1" id="KW-0175">Coiled coil</keyword>
<dbReference type="InterPro" id="IPR052376">
    <property type="entry name" value="Oxidative_Scav/Glycosyltrans"/>
</dbReference>